<keyword evidence="2" id="KW-1185">Reference proteome</keyword>
<gene>
    <name evidence="1" type="ORF">SEMRO_421_G139500.1</name>
</gene>
<reference evidence="1" key="1">
    <citation type="submission" date="2020-06" db="EMBL/GenBank/DDBJ databases">
        <authorList>
            <consortium name="Plant Systems Biology data submission"/>
        </authorList>
    </citation>
    <scope>NUCLEOTIDE SEQUENCE</scope>
    <source>
        <strain evidence="1">D6</strain>
    </source>
</reference>
<dbReference type="Proteomes" id="UP001153069">
    <property type="component" value="Unassembled WGS sequence"/>
</dbReference>
<organism evidence="1 2">
    <name type="scientific">Seminavis robusta</name>
    <dbReference type="NCBI Taxonomy" id="568900"/>
    <lineage>
        <taxon>Eukaryota</taxon>
        <taxon>Sar</taxon>
        <taxon>Stramenopiles</taxon>
        <taxon>Ochrophyta</taxon>
        <taxon>Bacillariophyta</taxon>
        <taxon>Bacillariophyceae</taxon>
        <taxon>Bacillariophycidae</taxon>
        <taxon>Naviculales</taxon>
        <taxon>Naviculaceae</taxon>
        <taxon>Seminavis</taxon>
    </lineage>
</organism>
<sequence>MAHGEGLRRSNKPLDVDYQAVPSCFEGFEIPSNEPPPETWCMLNLSFRFFLRCMDQNINFRMVQEGYMNDDEKDFVMECLDLCYIDPETTDDTQVNPLSTLLDYAARKLSHSVPALGEVSLLT</sequence>
<dbReference type="EMBL" id="CAICTM010000420">
    <property type="protein sequence ID" value="CAB9510122.1"/>
    <property type="molecule type" value="Genomic_DNA"/>
</dbReference>
<name>A0A9N8DW75_9STRA</name>
<evidence type="ECO:0000313" key="1">
    <source>
        <dbReference type="EMBL" id="CAB9510122.1"/>
    </source>
</evidence>
<protein>
    <submittedName>
        <fullName evidence="1">Uncharacterized protein</fullName>
    </submittedName>
</protein>
<dbReference type="AlphaFoldDB" id="A0A9N8DW75"/>
<accession>A0A9N8DW75</accession>
<proteinExistence type="predicted"/>
<comment type="caution">
    <text evidence="1">The sequence shown here is derived from an EMBL/GenBank/DDBJ whole genome shotgun (WGS) entry which is preliminary data.</text>
</comment>
<evidence type="ECO:0000313" key="2">
    <source>
        <dbReference type="Proteomes" id="UP001153069"/>
    </source>
</evidence>